<dbReference type="GO" id="GO:0005886">
    <property type="term" value="C:plasma membrane"/>
    <property type="evidence" value="ECO:0007669"/>
    <property type="project" value="TreeGrafter"/>
</dbReference>
<keyword evidence="8" id="KW-0472">Membrane</keyword>
<feature type="domain" description="EH" evidence="10">
    <location>
        <begin position="1"/>
        <end position="63"/>
    </location>
</feature>
<feature type="non-terminal residue" evidence="11">
    <location>
        <position position="1"/>
    </location>
</feature>
<dbReference type="InterPro" id="IPR000261">
    <property type="entry name" value="EH_dom"/>
</dbReference>
<dbReference type="SUPFAM" id="SSF47473">
    <property type="entry name" value="EF-hand"/>
    <property type="match status" value="1"/>
</dbReference>
<evidence type="ECO:0000259" key="10">
    <source>
        <dbReference type="PROSITE" id="PS50031"/>
    </source>
</evidence>
<dbReference type="AlphaFoldDB" id="A0A2G5B2X8"/>
<organism evidence="11 12">
    <name type="scientific">Coemansia reversa (strain ATCC 12441 / NRRL 1564)</name>
    <dbReference type="NCBI Taxonomy" id="763665"/>
    <lineage>
        <taxon>Eukaryota</taxon>
        <taxon>Fungi</taxon>
        <taxon>Fungi incertae sedis</taxon>
        <taxon>Zoopagomycota</taxon>
        <taxon>Kickxellomycotina</taxon>
        <taxon>Kickxellomycetes</taxon>
        <taxon>Kickxellales</taxon>
        <taxon>Kickxellaceae</taxon>
        <taxon>Coemansia</taxon>
    </lineage>
</organism>
<keyword evidence="6" id="KW-0677">Repeat</keyword>
<proteinExistence type="predicted"/>
<dbReference type="InterPro" id="IPR011992">
    <property type="entry name" value="EF-hand-dom_pair"/>
</dbReference>
<dbReference type="GO" id="GO:0006897">
    <property type="term" value="P:endocytosis"/>
    <property type="evidence" value="ECO:0007669"/>
    <property type="project" value="TreeGrafter"/>
</dbReference>
<dbReference type="OrthoDB" id="1716625at2759"/>
<evidence type="ECO:0000256" key="1">
    <source>
        <dbReference type="ARBA" id="ARBA00004125"/>
    </source>
</evidence>
<evidence type="ECO:0000313" key="12">
    <source>
        <dbReference type="Proteomes" id="UP000242474"/>
    </source>
</evidence>
<sequence length="63" mass="7239">GYLSSEKVRQVVASSRLPDDQLRRIWQLADRKNDGRFDRGGFNIAMYLVDCALRGDPIPEYLP</sequence>
<name>A0A2G5B2X8_COERN</name>
<dbReference type="CDD" id="cd00052">
    <property type="entry name" value="EH"/>
    <property type="match status" value="1"/>
</dbReference>
<evidence type="ECO:0000256" key="8">
    <source>
        <dbReference type="ARBA" id="ARBA00023136"/>
    </source>
</evidence>
<reference evidence="11 12" key="1">
    <citation type="journal article" date="2015" name="Genome Biol. Evol.">
        <title>Phylogenomic analyses indicate that early fungi evolved digesting cell walls of algal ancestors of land plants.</title>
        <authorList>
            <person name="Chang Y."/>
            <person name="Wang S."/>
            <person name="Sekimoto S."/>
            <person name="Aerts A.L."/>
            <person name="Choi C."/>
            <person name="Clum A."/>
            <person name="LaButti K.M."/>
            <person name="Lindquist E.A."/>
            <person name="Yee Ngan C."/>
            <person name="Ohm R.A."/>
            <person name="Salamov A.A."/>
            <person name="Grigoriev I.V."/>
            <person name="Spatafora J.W."/>
            <person name="Berbee M.L."/>
        </authorList>
    </citation>
    <scope>NUCLEOTIDE SEQUENCE [LARGE SCALE GENOMIC DNA]</scope>
    <source>
        <strain evidence="11 12">NRRL 1564</strain>
    </source>
</reference>
<dbReference type="Proteomes" id="UP000242474">
    <property type="component" value="Unassembled WGS sequence"/>
</dbReference>
<evidence type="ECO:0000256" key="2">
    <source>
        <dbReference type="ARBA" id="ARBA00004134"/>
    </source>
</evidence>
<evidence type="ECO:0000256" key="4">
    <source>
        <dbReference type="ARBA" id="ARBA00022490"/>
    </source>
</evidence>
<evidence type="ECO:0000256" key="6">
    <source>
        <dbReference type="ARBA" id="ARBA00022737"/>
    </source>
</evidence>
<feature type="non-terminal residue" evidence="11">
    <location>
        <position position="63"/>
    </location>
</feature>
<dbReference type="GO" id="GO:0016197">
    <property type="term" value="P:endosomal transport"/>
    <property type="evidence" value="ECO:0007669"/>
    <property type="project" value="TreeGrafter"/>
</dbReference>
<accession>A0A2G5B2X8</accession>
<dbReference type="Gene3D" id="1.10.238.10">
    <property type="entry name" value="EF-hand"/>
    <property type="match status" value="1"/>
</dbReference>
<dbReference type="GO" id="GO:0030479">
    <property type="term" value="C:actin cortical patch"/>
    <property type="evidence" value="ECO:0007669"/>
    <property type="project" value="UniProtKB-SubCell"/>
</dbReference>
<keyword evidence="7" id="KW-0175">Coiled coil</keyword>
<dbReference type="SMART" id="SM00027">
    <property type="entry name" value="EH"/>
    <property type="match status" value="1"/>
</dbReference>
<dbReference type="Pfam" id="PF12763">
    <property type="entry name" value="EH"/>
    <property type="match status" value="1"/>
</dbReference>
<protein>
    <recommendedName>
        <fullName evidence="10">EH domain-containing protein</fullName>
    </recommendedName>
</protein>
<comment type="subcellular location">
    <subcellularLocation>
        <location evidence="3">Cell membrane</location>
        <topology evidence="3">Peripheral membrane protein</topology>
        <orientation evidence="3">Cytoplasmic side</orientation>
    </subcellularLocation>
    <subcellularLocation>
        <location evidence="2">Cytoplasm</location>
        <location evidence="2">Cytoskeleton</location>
        <location evidence="2">Actin patch</location>
    </subcellularLocation>
    <subcellularLocation>
        <location evidence="1">Endosome membrane</location>
        <topology evidence="1">Peripheral membrane protein</topology>
        <orientation evidence="1">Cytoplasmic side</orientation>
    </subcellularLocation>
</comment>
<dbReference type="PANTHER" id="PTHR11216:SF173">
    <property type="entry name" value="ACTIN CYTOSKELETON-REGULATORY COMPLEX PROTEIN PAN1"/>
    <property type="match status" value="1"/>
</dbReference>
<dbReference type="GO" id="GO:0005768">
    <property type="term" value="C:endosome"/>
    <property type="evidence" value="ECO:0007669"/>
    <property type="project" value="UniProtKB-SubCell"/>
</dbReference>
<keyword evidence="12" id="KW-1185">Reference proteome</keyword>
<keyword evidence="5" id="KW-0254">Endocytosis</keyword>
<evidence type="ECO:0000256" key="7">
    <source>
        <dbReference type="ARBA" id="ARBA00023054"/>
    </source>
</evidence>
<evidence type="ECO:0000313" key="11">
    <source>
        <dbReference type="EMBL" id="PIA13373.1"/>
    </source>
</evidence>
<keyword evidence="4" id="KW-0963">Cytoplasm</keyword>
<dbReference type="PROSITE" id="PS50031">
    <property type="entry name" value="EH"/>
    <property type="match status" value="1"/>
</dbReference>
<evidence type="ECO:0000256" key="5">
    <source>
        <dbReference type="ARBA" id="ARBA00022583"/>
    </source>
</evidence>
<gene>
    <name evidence="11" type="ORF">COEREDRAFT_22483</name>
</gene>
<dbReference type="STRING" id="763665.A0A2G5B2X8"/>
<evidence type="ECO:0000256" key="3">
    <source>
        <dbReference type="ARBA" id="ARBA00004413"/>
    </source>
</evidence>
<evidence type="ECO:0000256" key="9">
    <source>
        <dbReference type="ARBA" id="ARBA00023212"/>
    </source>
</evidence>
<keyword evidence="9" id="KW-0206">Cytoskeleton</keyword>
<dbReference type="EMBL" id="KZ303539">
    <property type="protein sequence ID" value="PIA13373.1"/>
    <property type="molecule type" value="Genomic_DNA"/>
</dbReference>
<dbReference type="PANTHER" id="PTHR11216">
    <property type="entry name" value="EH DOMAIN"/>
    <property type="match status" value="1"/>
</dbReference>